<sequence length="421" mass="47645">MELNRSDSISQFKINDFSLSNPQLTADPYPYYDKIRQEDPIHYSKMYGGSWLLFSYDDVKALLTDPRLTNDRSALPLMALPEEERAQFTDMIPILSKWLAFFDGNDHTQRRQRLDGSCPSLLNKGALSNLIRNVAEDLMDGWQDRDCVDLIADFARPLPAIVITRLLGGEDGDHEQLTRWSDDIAYLFGASDLAVEDMQRGQKSLHAFNSYLHNLADEAIKSGREDLILNRLVSDNGKGLQFDIDSATAQCMLLMFAGLEPTRYLLGNAVWALHQHPLQRHVLATDLDQLPMAVEEFLRYGTPVQYIGRRAATTFTYKNFRIEEGQLVLPYVGSANRDPTVFDHPETLDLRRTPNRHLSFGTGPHACIGSTLVRQQTQIALSLLLTRYPSFEVSQQIKPVWNTNLGFHGPTSLMINTGKRG</sequence>
<dbReference type="GO" id="GO:0004497">
    <property type="term" value="F:monooxygenase activity"/>
    <property type="evidence" value="ECO:0007669"/>
    <property type="project" value="UniProtKB-KW"/>
</dbReference>
<dbReference type="PANTHER" id="PTHR46696:SF1">
    <property type="entry name" value="CYTOCHROME P450 YJIB-RELATED"/>
    <property type="match status" value="1"/>
</dbReference>
<keyword evidence="3" id="KW-0479">Metal-binding</keyword>
<dbReference type="GO" id="GO:0020037">
    <property type="term" value="F:heme binding"/>
    <property type="evidence" value="ECO:0007669"/>
    <property type="project" value="InterPro"/>
</dbReference>
<dbReference type="InterPro" id="IPR036396">
    <property type="entry name" value="Cyt_P450_sf"/>
</dbReference>
<keyword evidence="3" id="KW-0349">Heme</keyword>
<dbReference type="RefSeq" id="WP_139102408.1">
    <property type="nucleotide sequence ID" value="NZ_JAAAXN010000040.1"/>
</dbReference>
<evidence type="ECO:0000256" key="3">
    <source>
        <dbReference type="RuleBase" id="RU000461"/>
    </source>
</evidence>
<organism evidence="4 5">
    <name type="scientific">Serratia fonticola</name>
    <dbReference type="NCBI Taxonomy" id="47917"/>
    <lineage>
        <taxon>Bacteria</taxon>
        <taxon>Pseudomonadati</taxon>
        <taxon>Pseudomonadota</taxon>
        <taxon>Gammaproteobacteria</taxon>
        <taxon>Enterobacterales</taxon>
        <taxon>Yersiniaceae</taxon>
        <taxon>Serratia</taxon>
    </lineage>
</organism>
<reference evidence="4" key="1">
    <citation type="submission" date="2020-08" db="EMBL/GenBank/DDBJ databases">
        <title>Food and environmental bacterial isolates.</title>
        <authorList>
            <person name="Richter L."/>
            <person name="Du Plessis E.M."/>
            <person name="Duvenage S."/>
            <person name="Allam M."/>
            <person name="Korsten L."/>
        </authorList>
    </citation>
    <scope>NUCLEOTIDE SEQUENCE</scope>
    <source>
        <strain evidence="4">UPMP2127</strain>
    </source>
</reference>
<keyword evidence="3" id="KW-0408">Iron</keyword>
<dbReference type="Proteomes" id="UP000659084">
    <property type="component" value="Unassembled WGS sequence"/>
</dbReference>
<keyword evidence="3" id="KW-0560">Oxidoreductase</keyword>
<dbReference type="PROSITE" id="PS00086">
    <property type="entry name" value="CYTOCHROME_P450"/>
    <property type="match status" value="1"/>
</dbReference>
<comment type="cofactor">
    <cofactor evidence="1">
        <name>heme</name>
        <dbReference type="ChEBI" id="CHEBI:30413"/>
    </cofactor>
</comment>
<keyword evidence="3" id="KW-0503">Monooxygenase</keyword>
<evidence type="ECO:0000313" key="4">
    <source>
        <dbReference type="EMBL" id="MBC3215862.1"/>
    </source>
</evidence>
<dbReference type="SUPFAM" id="SSF48264">
    <property type="entry name" value="Cytochrome P450"/>
    <property type="match status" value="1"/>
</dbReference>
<dbReference type="InterPro" id="IPR001128">
    <property type="entry name" value="Cyt_P450"/>
</dbReference>
<accession>A0AAW3X1W7</accession>
<dbReference type="AlphaFoldDB" id="A0AAW3X1W7"/>
<evidence type="ECO:0000313" key="5">
    <source>
        <dbReference type="Proteomes" id="UP000659084"/>
    </source>
</evidence>
<name>A0AAW3X1W7_SERFO</name>
<protein>
    <submittedName>
        <fullName evidence="4">Cytochrome P450</fullName>
    </submittedName>
</protein>
<dbReference type="PRINTS" id="PR00359">
    <property type="entry name" value="BP450"/>
</dbReference>
<dbReference type="EMBL" id="JACNYO010000065">
    <property type="protein sequence ID" value="MBC3215862.1"/>
    <property type="molecule type" value="Genomic_DNA"/>
</dbReference>
<dbReference type="InterPro" id="IPR017972">
    <property type="entry name" value="Cyt_P450_CS"/>
</dbReference>
<dbReference type="Gene3D" id="1.10.630.10">
    <property type="entry name" value="Cytochrome P450"/>
    <property type="match status" value="1"/>
</dbReference>
<comment type="similarity">
    <text evidence="2 3">Belongs to the cytochrome P450 family.</text>
</comment>
<comment type="caution">
    <text evidence="4">The sequence shown here is derived from an EMBL/GenBank/DDBJ whole genome shotgun (WGS) entry which is preliminary data.</text>
</comment>
<dbReference type="GO" id="GO:0005506">
    <property type="term" value="F:iron ion binding"/>
    <property type="evidence" value="ECO:0007669"/>
    <property type="project" value="InterPro"/>
</dbReference>
<evidence type="ECO:0000256" key="1">
    <source>
        <dbReference type="ARBA" id="ARBA00001971"/>
    </source>
</evidence>
<dbReference type="PANTHER" id="PTHR46696">
    <property type="entry name" value="P450, PUTATIVE (EUROFUNG)-RELATED"/>
    <property type="match status" value="1"/>
</dbReference>
<dbReference type="InterPro" id="IPR002397">
    <property type="entry name" value="Cyt_P450_B"/>
</dbReference>
<evidence type="ECO:0000256" key="2">
    <source>
        <dbReference type="ARBA" id="ARBA00010617"/>
    </source>
</evidence>
<dbReference type="Pfam" id="PF00067">
    <property type="entry name" value="p450"/>
    <property type="match status" value="1"/>
</dbReference>
<gene>
    <name evidence="4" type="ORF">H8J20_27450</name>
</gene>
<proteinExistence type="inferred from homology"/>
<dbReference type="GO" id="GO:0016705">
    <property type="term" value="F:oxidoreductase activity, acting on paired donors, with incorporation or reduction of molecular oxygen"/>
    <property type="evidence" value="ECO:0007669"/>
    <property type="project" value="InterPro"/>
</dbReference>